<dbReference type="Pfam" id="PF14432">
    <property type="entry name" value="DYW_deaminase"/>
    <property type="match status" value="1"/>
</dbReference>
<dbReference type="GO" id="GO:0008270">
    <property type="term" value="F:zinc ion binding"/>
    <property type="evidence" value="ECO:0007669"/>
    <property type="project" value="InterPro"/>
</dbReference>
<accession>A0A068V5W3</accession>
<evidence type="ECO:0000313" key="5">
    <source>
        <dbReference type="EMBL" id="CDP15243.1"/>
    </source>
</evidence>
<dbReference type="GO" id="GO:0003723">
    <property type="term" value="F:RNA binding"/>
    <property type="evidence" value="ECO:0007669"/>
    <property type="project" value="InterPro"/>
</dbReference>
<feature type="repeat" description="PPR" evidence="3">
    <location>
        <begin position="109"/>
        <end position="143"/>
    </location>
</feature>
<dbReference type="FunFam" id="1.25.40.10:FF:001087">
    <property type="entry name" value="Pentatricopeptide repeat-containing protein, mitochondrial"/>
    <property type="match status" value="1"/>
</dbReference>
<evidence type="ECO:0000259" key="4">
    <source>
        <dbReference type="Pfam" id="PF14432"/>
    </source>
</evidence>
<feature type="repeat" description="PPR" evidence="3">
    <location>
        <begin position="373"/>
        <end position="407"/>
    </location>
</feature>
<dbReference type="Proteomes" id="UP000295252">
    <property type="component" value="Chromosome IV"/>
</dbReference>
<dbReference type="SUPFAM" id="SSF48452">
    <property type="entry name" value="TPR-like"/>
    <property type="match status" value="1"/>
</dbReference>
<name>A0A068V5W3_COFCA</name>
<dbReference type="OrthoDB" id="330671at2759"/>
<dbReference type="InterPro" id="IPR032867">
    <property type="entry name" value="DYW_dom"/>
</dbReference>
<gene>
    <name evidence="5" type="ORF">GSCOC_T00042888001</name>
</gene>
<dbReference type="NCBIfam" id="TIGR00756">
    <property type="entry name" value="PPR"/>
    <property type="match status" value="7"/>
</dbReference>
<dbReference type="InParanoid" id="A0A068V5W3"/>
<dbReference type="InterPro" id="IPR011990">
    <property type="entry name" value="TPR-like_helical_dom_sf"/>
</dbReference>
<dbReference type="PANTHER" id="PTHR47926">
    <property type="entry name" value="PENTATRICOPEPTIDE REPEAT-CONTAINING PROTEIN"/>
    <property type="match status" value="1"/>
</dbReference>
<feature type="domain" description="DYW" evidence="4">
    <location>
        <begin position="588"/>
        <end position="680"/>
    </location>
</feature>
<sequence length="680" mass="76800">MLPQPIQDSKQEMGRATTAELPYHLAPESHLGQKHLPTFNLSQKTILDLLNTRCSNSYEHLKQVHALVVKTGHLQDHFVAGTLVKCYANPQFGSLDCSIKVVQQVPNPNVFLWNSMIKGCLDNEEHRKALSFYYRMVVLSCRTNNYTYAPLFKACSMEQAVEEGLQIHAHVVKNSFAEDGHVRCSGIQMYASFGRVEDARKLLDAGGETDVVCCNAMIDGYMKCGDVDAARGFFEEMVNKNIGSWNAMINGFMINGMIDKAKDYFNEMPEKDEISWSVMLDGYNRGGQFKEALEVFTEMQRENVKLRKFILSSALATCTNLGALGQGKWIHTYIRRNSIPLDAVLGTSLLDMYAKCGRIDLAWDIFENMKQKKVFSWNAMIGALAMHGRAEDALDLFFQMQRERFKPNDITFVAILNACAHAGLVDEGMKYLNDMKEVYGVEPTVEHYGCAADILGRAGLLGEALELINSMPMKPNAAVWGALLGACRIHKNIELAEKVGTILLEMEPENSGRYALLSNIYAKAGRWDDATKIRMLMKERGVRTIPGRSMIDLDGVVHEFRIGEQTHPQSKDVYLMLGQIMRRLQLEGHVPNTSQVLFDIGEEEKQTALRYHTERLAIAFGLLKTAPGSTIHVTNNLRVCEDCHSVVKLISKIYSRQIILRDRVRYHHFRDGHCSCKDFW</sequence>
<dbReference type="InterPro" id="IPR046848">
    <property type="entry name" value="E_motif"/>
</dbReference>
<feature type="repeat" description="PPR" evidence="3">
    <location>
        <begin position="342"/>
        <end position="372"/>
    </location>
</feature>
<dbReference type="PROSITE" id="PS51375">
    <property type="entry name" value="PPR"/>
    <property type="match status" value="6"/>
</dbReference>
<reference evidence="6" key="1">
    <citation type="journal article" date="2014" name="Science">
        <title>The coffee genome provides insight into the convergent evolution of caffeine biosynthesis.</title>
        <authorList>
            <person name="Denoeud F."/>
            <person name="Carretero-Paulet L."/>
            <person name="Dereeper A."/>
            <person name="Droc G."/>
            <person name="Guyot R."/>
            <person name="Pietrella M."/>
            <person name="Zheng C."/>
            <person name="Alberti A."/>
            <person name="Anthony F."/>
            <person name="Aprea G."/>
            <person name="Aury J.M."/>
            <person name="Bento P."/>
            <person name="Bernard M."/>
            <person name="Bocs S."/>
            <person name="Campa C."/>
            <person name="Cenci A."/>
            <person name="Combes M.C."/>
            <person name="Crouzillat D."/>
            <person name="Da Silva C."/>
            <person name="Daddiego L."/>
            <person name="De Bellis F."/>
            <person name="Dussert S."/>
            <person name="Garsmeur O."/>
            <person name="Gayraud T."/>
            <person name="Guignon V."/>
            <person name="Jahn K."/>
            <person name="Jamilloux V."/>
            <person name="Joet T."/>
            <person name="Labadie K."/>
            <person name="Lan T."/>
            <person name="Leclercq J."/>
            <person name="Lepelley M."/>
            <person name="Leroy T."/>
            <person name="Li L.T."/>
            <person name="Librado P."/>
            <person name="Lopez L."/>
            <person name="Munoz A."/>
            <person name="Noel B."/>
            <person name="Pallavicini A."/>
            <person name="Perrotta G."/>
            <person name="Poncet V."/>
            <person name="Pot D."/>
            <person name="Priyono X."/>
            <person name="Rigoreau M."/>
            <person name="Rouard M."/>
            <person name="Rozas J."/>
            <person name="Tranchant-Dubreuil C."/>
            <person name="VanBuren R."/>
            <person name="Zhang Q."/>
            <person name="Andrade A.C."/>
            <person name="Argout X."/>
            <person name="Bertrand B."/>
            <person name="de Kochko A."/>
            <person name="Graziosi G."/>
            <person name="Henry R.J."/>
            <person name="Jayarama X."/>
            <person name="Ming R."/>
            <person name="Nagai C."/>
            <person name="Rounsley S."/>
            <person name="Sankoff D."/>
            <person name="Giuliano G."/>
            <person name="Albert V.A."/>
            <person name="Wincker P."/>
            <person name="Lashermes P."/>
        </authorList>
    </citation>
    <scope>NUCLEOTIDE SEQUENCE [LARGE SCALE GENOMIC DNA]</scope>
    <source>
        <strain evidence="6">cv. DH200-94</strain>
    </source>
</reference>
<dbReference type="AlphaFoldDB" id="A0A068V5W3"/>
<dbReference type="Gramene" id="CDP15243">
    <property type="protein sequence ID" value="CDP15243"/>
    <property type="gene ID" value="GSCOC_T00042888001"/>
</dbReference>
<dbReference type="PANTHER" id="PTHR47926:SF436">
    <property type="entry name" value="PENTATRICOPEPTIDE REPEAT-CONTAINING PROTEIN ELI1, CHLOROPLASTIC-LIKE ISOFORM X2"/>
    <property type="match status" value="1"/>
</dbReference>
<evidence type="ECO:0000256" key="1">
    <source>
        <dbReference type="ARBA" id="ARBA00006643"/>
    </source>
</evidence>
<comment type="similarity">
    <text evidence="1">Belongs to the PPR family. PCMP-H subfamily.</text>
</comment>
<dbReference type="InterPro" id="IPR002885">
    <property type="entry name" value="PPR_rpt"/>
</dbReference>
<evidence type="ECO:0000313" key="6">
    <source>
        <dbReference type="Proteomes" id="UP000295252"/>
    </source>
</evidence>
<dbReference type="PhylomeDB" id="A0A068V5W3"/>
<keyword evidence="2" id="KW-0677">Repeat</keyword>
<dbReference type="Gene3D" id="1.25.40.10">
    <property type="entry name" value="Tetratricopeptide repeat domain"/>
    <property type="match status" value="4"/>
</dbReference>
<dbReference type="OMA" id="KCYANPH"/>
<organism evidence="5 6">
    <name type="scientific">Coffea canephora</name>
    <name type="common">Robusta coffee</name>
    <dbReference type="NCBI Taxonomy" id="49390"/>
    <lineage>
        <taxon>Eukaryota</taxon>
        <taxon>Viridiplantae</taxon>
        <taxon>Streptophyta</taxon>
        <taxon>Embryophyta</taxon>
        <taxon>Tracheophyta</taxon>
        <taxon>Spermatophyta</taxon>
        <taxon>Magnoliopsida</taxon>
        <taxon>eudicotyledons</taxon>
        <taxon>Gunneridae</taxon>
        <taxon>Pentapetalae</taxon>
        <taxon>asterids</taxon>
        <taxon>lamiids</taxon>
        <taxon>Gentianales</taxon>
        <taxon>Rubiaceae</taxon>
        <taxon>Ixoroideae</taxon>
        <taxon>Gardenieae complex</taxon>
        <taxon>Bertiereae - Coffeeae clade</taxon>
        <taxon>Coffeeae</taxon>
        <taxon>Coffea</taxon>
    </lineage>
</organism>
<protein>
    <recommendedName>
        <fullName evidence="4">DYW domain-containing protein</fullName>
    </recommendedName>
</protein>
<dbReference type="FunFam" id="1.25.40.10:FF:001050">
    <property type="entry name" value="Pentatricopeptide repeat-containing protein At2g33760"/>
    <property type="match status" value="1"/>
</dbReference>
<keyword evidence="6" id="KW-1185">Reference proteome</keyword>
<evidence type="ECO:0000256" key="2">
    <source>
        <dbReference type="ARBA" id="ARBA00022737"/>
    </source>
</evidence>
<dbReference type="InterPro" id="IPR046960">
    <property type="entry name" value="PPR_At4g14850-like_plant"/>
</dbReference>
<dbReference type="EMBL" id="HG739180">
    <property type="protein sequence ID" value="CDP15243.1"/>
    <property type="molecule type" value="Genomic_DNA"/>
</dbReference>
<dbReference type="GO" id="GO:0009451">
    <property type="term" value="P:RNA modification"/>
    <property type="evidence" value="ECO:0007669"/>
    <property type="project" value="InterPro"/>
</dbReference>
<proteinExistence type="inferred from homology"/>
<dbReference type="Pfam" id="PF13041">
    <property type="entry name" value="PPR_2"/>
    <property type="match status" value="3"/>
</dbReference>
<feature type="repeat" description="PPR" evidence="3">
    <location>
        <begin position="510"/>
        <end position="544"/>
    </location>
</feature>
<dbReference type="Pfam" id="PF20431">
    <property type="entry name" value="E_motif"/>
    <property type="match status" value="1"/>
</dbReference>
<feature type="repeat" description="PPR" evidence="3">
    <location>
        <begin position="272"/>
        <end position="306"/>
    </location>
</feature>
<feature type="repeat" description="PPR" evidence="3">
    <location>
        <begin position="210"/>
        <end position="244"/>
    </location>
</feature>
<evidence type="ECO:0000256" key="3">
    <source>
        <dbReference type="PROSITE-ProRule" id="PRU00708"/>
    </source>
</evidence>
<dbReference type="Pfam" id="PF01535">
    <property type="entry name" value="PPR"/>
    <property type="match status" value="3"/>
</dbReference>